<keyword evidence="3" id="KW-1185">Reference proteome</keyword>
<accession>A0A4Q1BE26</accession>
<dbReference type="EMBL" id="SDIL01000092">
    <property type="protein sequence ID" value="RXK36597.1"/>
    <property type="molecule type" value="Genomic_DNA"/>
</dbReference>
<gene>
    <name evidence="2" type="ORF">M231_06138</name>
</gene>
<proteinExistence type="predicted"/>
<sequence length="149" mass="14946">MGRKTGTVITSNDAHATHATPTVRSPSTPSTTTVRGDTSVAPNSSPEAYRSGVISPSSDAARDIAASQRAQKELLSPSSPNLPRAQSAVSGTARNTSAQDQTSSNAAVQSTAEDTSAVDTSAVVTSPDPEGSGEEGGTAADRSTNDSTV</sequence>
<dbReference type="InParanoid" id="A0A4Q1BE26"/>
<dbReference type="Proteomes" id="UP000289152">
    <property type="component" value="Unassembled WGS sequence"/>
</dbReference>
<feature type="compositionally biased region" description="Low complexity" evidence="1">
    <location>
        <begin position="20"/>
        <end position="35"/>
    </location>
</feature>
<evidence type="ECO:0000313" key="3">
    <source>
        <dbReference type="Proteomes" id="UP000289152"/>
    </source>
</evidence>
<evidence type="ECO:0000313" key="2">
    <source>
        <dbReference type="EMBL" id="RXK36597.1"/>
    </source>
</evidence>
<protein>
    <submittedName>
        <fullName evidence="2">Uncharacterized protein</fullName>
    </submittedName>
</protein>
<organism evidence="2 3">
    <name type="scientific">Tremella mesenterica</name>
    <name type="common">Jelly fungus</name>
    <dbReference type="NCBI Taxonomy" id="5217"/>
    <lineage>
        <taxon>Eukaryota</taxon>
        <taxon>Fungi</taxon>
        <taxon>Dikarya</taxon>
        <taxon>Basidiomycota</taxon>
        <taxon>Agaricomycotina</taxon>
        <taxon>Tremellomycetes</taxon>
        <taxon>Tremellales</taxon>
        <taxon>Tremellaceae</taxon>
        <taxon>Tremella</taxon>
    </lineage>
</organism>
<evidence type="ECO:0000256" key="1">
    <source>
        <dbReference type="SAM" id="MobiDB-lite"/>
    </source>
</evidence>
<feature type="region of interest" description="Disordered" evidence="1">
    <location>
        <begin position="1"/>
        <end position="149"/>
    </location>
</feature>
<reference evidence="2 3" key="1">
    <citation type="submission" date="2016-06" db="EMBL/GenBank/DDBJ databases">
        <title>Evolution of pathogenesis and genome organization in the Tremellales.</title>
        <authorList>
            <person name="Cuomo C."/>
            <person name="Litvintseva A."/>
            <person name="Heitman J."/>
            <person name="Chen Y."/>
            <person name="Sun S."/>
            <person name="Springer D."/>
            <person name="Dromer F."/>
            <person name="Young S."/>
            <person name="Zeng Q."/>
            <person name="Chapman S."/>
            <person name="Gujja S."/>
            <person name="Saif S."/>
            <person name="Birren B."/>
        </authorList>
    </citation>
    <scope>NUCLEOTIDE SEQUENCE [LARGE SCALE GENOMIC DNA]</scope>
    <source>
        <strain evidence="2 3">ATCC 28783</strain>
    </source>
</reference>
<name>A0A4Q1BE26_TREME</name>
<dbReference type="AlphaFoldDB" id="A0A4Q1BE26"/>
<feature type="compositionally biased region" description="Polar residues" evidence="1">
    <location>
        <begin position="87"/>
        <end position="124"/>
    </location>
</feature>
<comment type="caution">
    <text evidence="2">The sequence shown here is derived from an EMBL/GenBank/DDBJ whole genome shotgun (WGS) entry which is preliminary data.</text>
</comment>